<keyword evidence="3" id="KW-1185">Reference proteome</keyword>
<dbReference type="EMBL" id="VSRR010006801">
    <property type="protein sequence ID" value="MPC45590.1"/>
    <property type="molecule type" value="Genomic_DNA"/>
</dbReference>
<protein>
    <submittedName>
        <fullName evidence="2">Uncharacterized protein</fullName>
    </submittedName>
</protein>
<comment type="caution">
    <text evidence="2">The sequence shown here is derived from an EMBL/GenBank/DDBJ whole genome shotgun (WGS) entry which is preliminary data.</text>
</comment>
<sequence>MNTHKVSGIPGSQRSGGEPCHGPRMSGYYFPNPCAQLLKVRLPPLSLWCELRRSETEVHRQGLTPLLDEQDYQSLSISALSFR</sequence>
<dbReference type="Proteomes" id="UP000324222">
    <property type="component" value="Unassembled WGS sequence"/>
</dbReference>
<accession>A0A5B7FD97</accession>
<name>A0A5B7FD97_PORTR</name>
<evidence type="ECO:0000313" key="2">
    <source>
        <dbReference type="EMBL" id="MPC45590.1"/>
    </source>
</evidence>
<proteinExistence type="predicted"/>
<gene>
    <name evidence="2" type="ORF">E2C01_039294</name>
</gene>
<feature type="region of interest" description="Disordered" evidence="1">
    <location>
        <begin position="1"/>
        <end position="22"/>
    </location>
</feature>
<reference evidence="2 3" key="1">
    <citation type="submission" date="2019-05" db="EMBL/GenBank/DDBJ databases">
        <title>Another draft genome of Portunus trituberculatus and its Hox gene families provides insights of decapod evolution.</title>
        <authorList>
            <person name="Jeong J.-H."/>
            <person name="Song I."/>
            <person name="Kim S."/>
            <person name="Choi T."/>
            <person name="Kim D."/>
            <person name="Ryu S."/>
            <person name="Kim W."/>
        </authorList>
    </citation>
    <scope>NUCLEOTIDE SEQUENCE [LARGE SCALE GENOMIC DNA]</scope>
    <source>
        <tissue evidence="2">Muscle</tissue>
    </source>
</reference>
<feature type="compositionally biased region" description="Polar residues" evidence="1">
    <location>
        <begin position="1"/>
        <end position="15"/>
    </location>
</feature>
<evidence type="ECO:0000313" key="3">
    <source>
        <dbReference type="Proteomes" id="UP000324222"/>
    </source>
</evidence>
<evidence type="ECO:0000256" key="1">
    <source>
        <dbReference type="SAM" id="MobiDB-lite"/>
    </source>
</evidence>
<organism evidence="2 3">
    <name type="scientific">Portunus trituberculatus</name>
    <name type="common">Swimming crab</name>
    <name type="synonym">Neptunus trituberculatus</name>
    <dbReference type="NCBI Taxonomy" id="210409"/>
    <lineage>
        <taxon>Eukaryota</taxon>
        <taxon>Metazoa</taxon>
        <taxon>Ecdysozoa</taxon>
        <taxon>Arthropoda</taxon>
        <taxon>Crustacea</taxon>
        <taxon>Multicrustacea</taxon>
        <taxon>Malacostraca</taxon>
        <taxon>Eumalacostraca</taxon>
        <taxon>Eucarida</taxon>
        <taxon>Decapoda</taxon>
        <taxon>Pleocyemata</taxon>
        <taxon>Brachyura</taxon>
        <taxon>Eubrachyura</taxon>
        <taxon>Portunoidea</taxon>
        <taxon>Portunidae</taxon>
        <taxon>Portuninae</taxon>
        <taxon>Portunus</taxon>
    </lineage>
</organism>
<dbReference type="AlphaFoldDB" id="A0A5B7FD97"/>